<dbReference type="InterPro" id="IPR011335">
    <property type="entry name" value="Restrct_endonuc-II-like"/>
</dbReference>
<sequence>MSSRPVVPAALRDGPFTRATALRHITPAQLRNRAYVRVTHGVYIVSGLRTHDDAVAAARLVLPPSAVLRGRTALHVLAGDVLRPSDPVEVYLPAEARVRGRDLIRVRSCSLPADEVVRTRYGAATSPARTAFDIARLPNVLQSVPLLDVLAGRTGVTRRQVEAVADGHAGARGVRRIRRALDMVDPRSESPRESRLRVTLVLAGLPRPESQVRVYNDAGEFVARLDLGWPTLKIGLEYDGAYHDDPAQIALDRARLNALHAAGWTVLVIDRSQLARPEDVVALVRRLLAARTAGALA</sequence>
<protein>
    <recommendedName>
        <fullName evidence="3">DUF559 domain-containing protein</fullName>
    </recommendedName>
</protein>
<dbReference type="AlphaFoldDB" id="A0A7J5URX1"/>
<dbReference type="Gene3D" id="3.40.960.10">
    <property type="entry name" value="VSR Endonuclease"/>
    <property type="match status" value="1"/>
</dbReference>
<accession>A0A7J5URX1</accession>
<name>A0A7J5URX1_9MICO</name>
<dbReference type="SUPFAM" id="SSF52980">
    <property type="entry name" value="Restriction endonuclease-like"/>
    <property type="match status" value="1"/>
</dbReference>
<organism evidence="1 2">
    <name type="scientific">Georgenia thermotolerans</name>
    <dbReference type="NCBI Taxonomy" id="527326"/>
    <lineage>
        <taxon>Bacteria</taxon>
        <taxon>Bacillati</taxon>
        <taxon>Actinomycetota</taxon>
        <taxon>Actinomycetes</taxon>
        <taxon>Micrococcales</taxon>
        <taxon>Bogoriellaceae</taxon>
        <taxon>Georgenia</taxon>
    </lineage>
</organism>
<evidence type="ECO:0008006" key="3">
    <source>
        <dbReference type="Google" id="ProtNLM"/>
    </source>
</evidence>
<evidence type="ECO:0000313" key="2">
    <source>
        <dbReference type="Proteomes" id="UP000451860"/>
    </source>
</evidence>
<gene>
    <name evidence="1" type="ORF">GB883_05730</name>
</gene>
<dbReference type="EMBL" id="WHJE01000016">
    <property type="protein sequence ID" value="KAE8765087.1"/>
    <property type="molecule type" value="Genomic_DNA"/>
</dbReference>
<comment type="caution">
    <text evidence="1">The sequence shown here is derived from an EMBL/GenBank/DDBJ whole genome shotgun (WGS) entry which is preliminary data.</text>
</comment>
<evidence type="ECO:0000313" key="1">
    <source>
        <dbReference type="EMBL" id="KAE8765087.1"/>
    </source>
</evidence>
<proteinExistence type="predicted"/>
<dbReference type="OrthoDB" id="3173471at2"/>
<reference evidence="1 2" key="1">
    <citation type="submission" date="2019-10" db="EMBL/GenBank/DDBJ databases">
        <title>Georgenia wutianyii sp. nov. and Georgenia yuyongxinii sp. nov. isolated from plateau pika (Ochotona curzoniae) in the Qinghai-Tibet plateau of China.</title>
        <authorList>
            <person name="Tian Z."/>
        </authorList>
    </citation>
    <scope>NUCLEOTIDE SEQUENCE [LARGE SCALE GENOMIC DNA]</scope>
    <source>
        <strain evidence="1 2">DSM 21501</strain>
    </source>
</reference>
<dbReference type="Proteomes" id="UP000451860">
    <property type="component" value="Unassembled WGS sequence"/>
</dbReference>
<keyword evidence="2" id="KW-1185">Reference proteome</keyword>
<dbReference type="RefSeq" id="WP_152203400.1">
    <property type="nucleotide sequence ID" value="NZ_VUKF01000027.1"/>
</dbReference>